<dbReference type="HOGENOM" id="CLU_1464451_0_0_1"/>
<dbReference type="Proteomes" id="UP000005215">
    <property type="component" value="Unassembled WGS sequence"/>
</dbReference>
<dbReference type="InParanoid" id="I3N829"/>
<proteinExistence type="inferred from homology"/>
<evidence type="ECO:0000256" key="9">
    <source>
        <dbReference type="SAM" id="MobiDB-lite"/>
    </source>
</evidence>
<evidence type="ECO:0000256" key="8">
    <source>
        <dbReference type="ARBA" id="ARBA00023180"/>
    </source>
</evidence>
<feature type="compositionally biased region" description="Basic and acidic residues" evidence="9">
    <location>
        <begin position="196"/>
        <end position="209"/>
    </location>
</feature>
<organism evidence="12 13">
    <name type="scientific">Ictidomys tridecemlineatus</name>
    <name type="common">Thirteen-lined ground squirrel</name>
    <name type="synonym">Spermophilus tridecemlineatus</name>
    <dbReference type="NCBI Taxonomy" id="43179"/>
    <lineage>
        <taxon>Eukaryota</taxon>
        <taxon>Metazoa</taxon>
        <taxon>Chordata</taxon>
        <taxon>Craniata</taxon>
        <taxon>Vertebrata</taxon>
        <taxon>Euteleostomi</taxon>
        <taxon>Mammalia</taxon>
        <taxon>Eutheria</taxon>
        <taxon>Euarchontoglires</taxon>
        <taxon>Glires</taxon>
        <taxon>Rodentia</taxon>
        <taxon>Sciuromorpha</taxon>
        <taxon>Sciuridae</taxon>
        <taxon>Xerinae</taxon>
        <taxon>Marmotini</taxon>
        <taxon>Ictidomys</taxon>
    </lineage>
</organism>
<protein>
    <recommendedName>
        <fullName evidence="4">Inactive ribonuclease-like protein 9</fullName>
    </recommendedName>
</protein>
<dbReference type="SMART" id="SM00092">
    <property type="entry name" value="RNAse_Pc"/>
    <property type="match status" value="1"/>
</dbReference>
<keyword evidence="7" id="KW-1015">Disulfide bond</keyword>
<dbReference type="eggNOG" id="ENOG502TDU6">
    <property type="taxonomic scope" value="Eukaryota"/>
</dbReference>
<evidence type="ECO:0000256" key="2">
    <source>
        <dbReference type="ARBA" id="ARBA00004613"/>
    </source>
</evidence>
<dbReference type="GO" id="GO:0003676">
    <property type="term" value="F:nucleic acid binding"/>
    <property type="evidence" value="ECO:0007669"/>
    <property type="project" value="InterPro"/>
</dbReference>
<dbReference type="InterPro" id="IPR023412">
    <property type="entry name" value="RNaseA_domain"/>
</dbReference>
<evidence type="ECO:0000256" key="5">
    <source>
        <dbReference type="ARBA" id="ARBA00022525"/>
    </source>
</evidence>
<dbReference type="EMBL" id="AGTP01126462">
    <property type="status" value="NOT_ANNOTATED_CDS"/>
    <property type="molecule type" value="Genomic_DNA"/>
</dbReference>
<reference evidence="12" key="3">
    <citation type="submission" date="2025-09" db="UniProtKB">
        <authorList>
            <consortium name="Ensembl"/>
        </authorList>
    </citation>
    <scope>IDENTIFICATION</scope>
</reference>
<dbReference type="GO" id="GO:0050830">
    <property type="term" value="P:defense response to Gram-positive bacterium"/>
    <property type="evidence" value="ECO:0007669"/>
    <property type="project" value="TreeGrafter"/>
</dbReference>
<dbReference type="Gene3D" id="3.10.130.10">
    <property type="entry name" value="Ribonuclease A-like domain"/>
    <property type="match status" value="1"/>
</dbReference>
<name>I3N829_ICTTR</name>
<feature type="region of interest" description="Disordered" evidence="9">
    <location>
        <begin position="189"/>
        <end position="225"/>
    </location>
</feature>
<evidence type="ECO:0000256" key="3">
    <source>
        <dbReference type="ARBA" id="ARBA00005600"/>
    </source>
</evidence>
<dbReference type="PANTHER" id="PTHR11437:SF14">
    <property type="entry name" value="INACTIVE RIBONUCLEASE-LIKE PROTEIN 9"/>
    <property type="match status" value="1"/>
</dbReference>
<feature type="signal peptide" evidence="10">
    <location>
        <begin position="1"/>
        <end position="25"/>
    </location>
</feature>
<dbReference type="InterPro" id="IPR036816">
    <property type="entry name" value="RNaseA-like_dom_sf"/>
</dbReference>
<dbReference type="InterPro" id="IPR001427">
    <property type="entry name" value="RNaseA"/>
</dbReference>
<keyword evidence="6 10" id="KW-0732">Signal</keyword>
<keyword evidence="8" id="KW-0325">Glycoprotein</keyword>
<dbReference type="SUPFAM" id="SSF54076">
    <property type="entry name" value="RNase A-like"/>
    <property type="match status" value="1"/>
</dbReference>
<accession>I3N829</accession>
<evidence type="ECO:0000313" key="12">
    <source>
        <dbReference type="Ensembl" id="ENSSTOP00000020525.2"/>
    </source>
</evidence>
<evidence type="ECO:0000256" key="10">
    <source>
        <dbReference type="SAM" id="SignalP"/>
    </source>
</evidence>
<feature type="chain" id="PRO_5012632971" description="Inactive ribonuclease-like protein 9" evidence="10">
    <location>
        <begin position="26"/>
        <end position="225"/>
    </location>
</feature>
<dbReference type="Pfam" id="PF00074">
    <property type="entry name" value="RnaseA"/>
    <property type="match status" value="1"/>
</dbReference>
<sequence length="225" mass="26318">MIRTLVTKHPVLLLLLVQLLQPLIPDREYLRVSRENRDEYDEILAGFYGKGPTRSYTKEKFEKFSIIAPGRPLSDSSYCDDIIKERNVQHRLNCMTEHYFVIMEYSEMQTLCYSKYAPCKNGVKKCNRSRRLVDGLYCKLTGEAKLPDCKYESVERRGYVLFTCRWQDDIKKLVPKKINDIMVPSRREGENIYPKKGKDNFHNEEEYSLKKTNSGTPLNPRDSGA</sequence>
<dbReference type="GeneTree" id="ENSGT00390000013952"/>
<reference evidence="13" key="1">
    <citation type="submission" date="2011-11" db="EMBL/GenBank/DDBJ databases">
        <title>The Draft Genome of Spermophilus tridecemlineatus.</title>
        <authorList>
            <consortium name="The Broad Institute Genome Assembly &amp; Analysis Group"/>
            <consortium name="Computational R&amp;D Group"/>
            <consortium name="and Sequencing Platform"/>
            <person name="Di Palma F."/>
            <person name="Alfoldi J."/>
            <person name="Johnson J."/>
            <person name="Berlin A."/>
            <person name="Gnerre S."/>
            <person name="Jaffe D."/>
            <person name="MacCallum I."/>
            <person name="Young S."/>
            <person name="Walker B.J."/>
            <person name="Lindblad-Toh K."/>
        </authorList>
    </citation>
    <scope>NUCLEOTIDE SEQUENCE [LARGE SCALE GENOMIC DNA]</scope>
</reference>
<comment type="similarity">
    <text evidence="3">Belongs to the pancreatic ribonuclease family.</text>
</comment>
<evidence type="ECO:0000256" key="7">
    <source>
        <dbReference type="ARBA" id="ARBA00023157"/>
    </source>
</evidence>
<evidence type="ECO:0000256" key="1">
    <source>
        <dbReference type="ARBA" id="ARBA00002915"/>
    </source>
</evidence>
<dbReference type="PANTHER" id="PTHR11437">
    <property type="entry name" value="RIBONUCLEASE"/>
    <property type="match status" value="1"/>
</dbReference>
<keyword evidence="13" id="KW-1185">Reference proteome</keyword>
<evidence type="ECO:0000313" key="13">
    <source>
        <dbReference type="Proteomes" id="UP000005215"/>
    </source>
</evidence>
<keyword evidence="5" id="KW-0964">Secreted</keyword>
<dbReference type="GO" id="GO:0005576">
    <property type="term" value="C:extracellular region"/>
    <property type="evidence" value="ECO:0007669"/>
    <property type="project" value="UniProtKB-SubCell"/>
</dbReference>
<evidence type="ECO:0000256" key="4">
    <source>
        <dbReference type="ARBA" id="ARBA00014966"/>
    </source>
</evidence>
<comment type="subcellular location">
    <subcellularLocation>
        <location evidence="2">Secreted</location>
    </subcellularLocation>
</comment>
<comment type="function">
    <text evidence="1">Does not exhibit any ribonuclease activity.</text>
</comment>
<reference evidence="12" key="2">
    <citation type="submission" date="2025-08" db="UniProtKB">
        <authorList>
            <consortium name="Ensembl"/>
        </authorList>
    </citation>
    <scope>IDENTIFICATION</scope>
</reference>
<dbReference type="Ensembl" id="ENSSTOT00000021791.2">
    <property type="protein sequence ID" value="ENSSTOP00000020525.2"/>
    <property type="gene ID" value="ENSSTOG00000023424.2"/>
</dbReference>
<evidence type="ECO:0000259" key="11">
    <source>
        <dbReference type="SMART" id="SM00092"/>
    </source>
</evidence>
<evidence type="ECO:0000256" key="6">
    <source>
        <dbReference type="ARBA" id="ARBA00022729"/>
    </source>
</evidence>
<dbReference type="AlphaFoldDB" id="I3N829"/>
<feature type="domain" description="Ribonuclease A-domain" evidence="11">
    <location>
        <begin position="57"/>
        <end position="171"/>
    </location>
</feature>